<keyword evidence="1" id="KW-0812">Transmembrane</keyword>
<sequence>MENPRQNNSLPDHEHLAELKAKVNQMDESNFDEKIFHEYLDALGDAAKPKEPIDVEASLDRFRSKHALLIARLDEKKKAQSAKTAKNSRRKRWGYRLVVVAAVIIILNAMCIAAFGHSMFSYAAKWGEETFGFFRKSDFETSEDGNIVYYPDGSSQNRTGMPEYDRGTYTEIPQEKQPLYDQNATLGSNENPLPLPAAESESQFANIPDTDVAALGLEKESSEWNQAHTMEYIYIVNSDIIETAEAFGVSEKLFPTVFPEGFVQAEVRVTKDYRDNTTDFSAYYTNPESEYVFSVDAMMMTGASNGVFEKDDRPVITYTVGDIDWYIMHNLENVYAVALIGNREVSFGGPVSVEKMKQIVDSVYERN</sequence>
<keyword evidence="1" id="KW-0472">Membrane</keyword>
<dbReference type="Pfam" id="PF14285">
    <property type="entry name" value="DUF4367"/>
    <property type="match status" value="1"/>
</dbReference>
<proteinExistence type="predicted"/>
<protein>
    <recommendedName>
        <fullName evidence="2">DUF4367 domain-containing protein</fullName>
    </recommendedName>
</protein>
<gene>
    <name evidence="3" type="ORF">H8S45_07855</name>
</gene>
<evidence type="ECO:0000313" key="3">
    <source>
        <dbReference type="EMBL" id="MBC5725372.1"/>
    </source>
</evidence>
<evidence type="ECO:0000256" key="1">
    <source>
        <dbReference type="SAM" id="Phobius"/>
    </source>
</evidence>
<comment type="caution">
    <text evidence="3">The sequence shown here is derived from an EMBL/GenBank/DDBJ whole genome shotgun (WGS) entry which is preliminary data.</text>
</comment>
<feature type="transmembrane region" description="Helical" evidence="1">
    <location>
        <begin position="93"/>
        <end position="115"/>
    </location>
</feature>
<evidence type="ECO:0000313" key="4">
    <source>
        <dbReference type="Proteomes" id="UP000606499"/>
    </source>
</evidence>
<dbReference type="InterPro" id="IPR025377">
    <property type="entry name" value="DUF4367"/>
</dbReference>
<dbReference type="RefSeq" id="WP_107631385.1">
    <property type="nucleotide sequence ID" value="NZ_JACOPL010000006.1"/>
</dbReference>
<reference evidence="3" key="1">
    <citation type="submission" date="2020-08" db="EMBL/GenBank/DDBJ databases">
        <title>Genome public.</title>
        <authorList>
            <person name="Liu C."/>
            <person name="Sun Q."/>
        </authorList>
    </citation>
    <scope>NUCLEOTIDE SEQUENCE</scope>
    <source>
        <strain evidence="3">NSJ-28</strain>
    </source>
</reference>
<dbReference type="EMBL" id="JACOPL010000006">
    <property type="protein sequence ID" value="MBC5725372.1"/>
    <property type="molecule type" value="Genomic_DNA"/>
</dbReference>
<name>A0A923LW41_9FIRM</name>
<dbReference type="Proteomes" id="UP000606499">
    <property type="component" value="Unassembled WGS sequence"/>
</dbReference>
<accession>A0A923LW41</accession>
<feature type="domain" description="DUF4367" evidence="2">
    <location>
        <begin position="255"/>
        <end position="363"/>
    </location>
</feature>
<evidence type="ECO:0000259" key="2">
    <source>
        <dbReference type="Pfam" id="PF14285"/>
    </source>
</evidence>
<dbReference type="AlphaFoldDB" id="A0A923LW41"/>
<keyword evidence="1" id="KW-1133">Transmembrane helix</keyword>
<keyword evidence="4" id="KW-1185">Reference proteome</keyword>
<organism evidence="3 4">
    <name type="scientific">Agathobaculum faecis</name>
    <dbReference type="NCBI Taxonomy" id="2763013"/>
    <lineage>
        <taxon>Bacteria</taxon>
        <taxon>Bacillati</taxon>
        <taxon>Bacillota</taxon>
        <taxon>Clostridia</taxon>
        <taxon>Eubacteriales</taxon>
        <taxon>Butyricicoccaceae</taxon>
        <taxon>Agathobaculum</taxon>
    </lineage>
</organism>